<organism evidence="4 5">
    <name type="scientific">Pyxidicoccus fallax</name>
    <dbReference type="NCBI Taxonomy" id="394095"/>
    <lineage>
        <taxon>Bacteria</taxon>
        <taxon>Pseudomonadati</taxon>
        <taxon>Myxococcota</taxon>
        <taxon>Myxococcia</taxon>
        <taxon>Myxococcales</taxon>
        <taxon>Cystobacterineae</taxon>
        <taxon>Myxococcaceae</taxon>
        <taxon>Pyxidicoccus</taxon>
    </lineage>
</organism>
<comment type="caution">
    <text evidence="4">The sequence shown here is derived from an EMBL/GenBank/DDBJ whole genome shotgun (WGS) entry which is preliminary data.</text>
</comment>
<evidence type="ECO:0000259" key="3">
    <source>
        <dbReference type="Pfam" id="PF00248"/>
    </source>
</evidence>
<dbReference type="InterPro" id="IPR053135">
    <property type="entry name" value="AKR2_Oxidoreductase"/>
</dbReference>
<dbReference type="SUPFAM" id="SSF51430">
    <property type="entry name" value="NAD(P)-linked oxidoreductase"/>
    <property type="match status" value="1"/>
</dbReference>
<dbReference type="RefSeq" id="WP_169343810.1">
    <property type="nucleotide sequence ID" value="NZ_JABBJJ010000020.1"/>
</dbReference>
<dbReference type="Proteomes" id="UP000518300">
    <property type="component" value="Unassembled WGS sequence"/>
</dbReference>
<keyword evidence="5" id="KW-1185">Reference proteome</keyword>
<keyword evidence="2" id="KW-0732">Signal</keyword>
<feature type="signal peptide" evidence="2">
    <location>
        <begin position="1"/>
        <end position="30"/>
    </location>
</feature>
<reference evidence="4 5" key="1">
    <citation type="submission" date="2020-04" db="EMBL/GenBank/DDBJ databases">
        <title>Draft genome of Pyxidicoccus fallax type strain.</title>
        <authorList>
            <person name="Whitworth D.E."/>
        </authorList>
    </citation>
    <scope>NUCLEOTIDE SEQUENCE [LARGE SCALE GENOMIC DNA]</scope>
    <source>
        <strain evidence="4 5">DSM 14698</strain>
    </source>
</reference>
<dbReference type="PROSITE" id="PS51318">
    <property type="entry name" value="TAT"/>
    <property type="match status" value="1"/>
</dbReference>
<accession>A0A848L7A2</accession>
<dbReference type="InterPro" id="IPR036812">
    <property type="entry name" value="NAD(P)_OxRdtase_dom_sf"/>
</dbReference>
<dbReference type="EMBL" id="JABBJJ010000020">
    <property type="protein sequence ID" value="NMO14514.1"/>
    <property type="molecule type" value="Genomic_DNA"/>
</dbReference>
<dbReference type="CDD" id="cd19095">
    <property type="entry name" value="AKR_PA4992-like"/>
    <property type="match status" value="1"/>
</dbReference>
<dbReference type="InterPro" id="IPR006311">
    <property type="entry name" value="TAT_signal"/>
</dbReference>
<proteinExistence type="predicted"/>
<sequence>MSEPIQPSRRELLAAGLGGLLLPAAASAQAAEKKATAAPPAKPARSGGESMLTRPIPSTGEALPVIGLGTWQTFDVGTSKAEREPLAEVLRRFFASGARLIDSSPMYGRAEAVTGDLLESLGELKKPFLASKVWTTGKSEGLTQLKNSVQLMGRGRMDLMQVHNLVDWRTQLPMLREWKAAGRIRYVGVTHYSRSAFDDLERFIREEKLDFVQLPYSLAQRDAEARLLPAAAEHGVAVLVMQPFATGSLFQRVRGKALPEWAAEFDCTSWAQFFLKFILGHPAVHCPLPATRKPDHVADNLRAGFGRLPDEKQRARMARFLEG</sequence>
<evidence type="ECO:0000256" key="2">
    <source>
        <dbReference type="SAM" id="SignalP"/>
    </source>
</evidence>
<dbReference type="Gene3D" id="3.20.20.100">
    <property type="entry name" value="NADP-dependent oxidoreductase domain"/>
    <property type="match status" value="1"/>
</dbReference>
<evidence type="ECO:0000256" key="1">
    <source>
        <dbReference type="SAM" id="MobiDB-lite"/>
    </source>
</evidence>
<dbReference type="InterPro" id="IPR023210">
    <property type="entry name" value="NADP_OxRdtase_dom"/>
</dbReference>
<protein>
    <submittedName>
        <fullName evidence="4">Aldo/keto reductase</fullName>
    </submittedName>
</protein>
<evidence type="ECO:0000313" key="5">
    <source>
        <dbReference type="Proteomes" id="UP000518300"/>
    </source>
</evidence>
<dbReference type="AlphaFoldDB" id="A0A848L7A2"/>
<dbReference type="PANTHER" id="PTHR43312">
    <property type="entry name" value="D-THREO-ALDOSE 1-DEHYDROGENASE"/>
    <property type="match status" value="1"/>
</dbReference>
<evidence type="ECO:0000313" key="4">
    <source>
        <dbReference type="EMBL" id="NMO14514.1"/>
    </source>
</evidence>
<dbReference type="Pfam" id="PF00248">
    <property type="entry name" value="Aldo_ket_red"/>
    <property type="match status" value="1"/>
</dbReference>
<name>A0A848L7A2_9BACT</name>
<gene>
    <name evidence="4" type="ORF">HG543_06525</name>
</gene>
<feature type="region of interest" description="Disordered" evidence="1">
    <location>
        <begin position="31"/>
        <end position="56"/>
    </location>
</feature>
<feature type="chain" id="PRO_5032854944" evidence="2">
    <location>
        <begin position="31"/>
        <end position="323"/>
    </location>
</feature>
<feature type="domain" description="NADP-dependent oxidoreductase" evidence="3">
    <location>
        <begin position="66"/>
        <end position="312"/>
    </location>
</feature>
<dbReference type="PANTHER" id="PTHR43312:SF1">
    <property type="entry name" value="NADP-DEPENDENT OXIDOREDUCTASE DOMAIN-CONTAINING PROTEIN"/>
    <property type="match status" value="1"/>
</dbReference>